<dbReference type="RefSeq" id="WP_103201181.1">
    <property type="nucleotide sequence ID" value="NZ_CP051117.1"/>
</dbReference>
<evidence type="ECO:0000313" key="11">
    <source>
        <dbReference type="EMBL" id="POB41708.1"/>
    </source>
</evidence>
<protein>
    <submittedName>
        <fullName evidence="11">Serine protease</fullName>
    </submittedName>
</protein>
<dbReference type="SUPFAM" id="SSF50494">
    <property type="entry name" value="Trypsin-like serine proteases"/>
    <property type="match status" value="1"/>
</dbReference>
<dbReference type="PANTHER" id="PTHR24264">
    <property type="entry name" value="TRYPSIN-RELATED"/>
    <property type="match status" value="1"/>
</dbReference>
<feature type="domain" description="Peptidase S1" evidence="10">
    <location>
        <begin position="41"/>
        <end position="278"/>
    </location>
</feature>
<dbReference type="PRINTS" id="PR00722">
    <property type="entry name" value="CHYMOTRYPSIN"/>
</dbReference>
<dbReference type="PANTHER" id="PTHR24264:SF65">
    <property type="entry name" value="SRCR DOMAIN-CONTAINING PROTEIN"/>
    <property type="match status" value="1"/>
</dbReference>
<dbReference type="Proteomes" id="UP000237466">
    <property type="component" value="Unassembled WGS sequence"/>
</dbReference>
<evidence type="ECO:0000256" key="4">
    <source>
        <dbReference type="ARBA" id="ARBA00022729"/>
    </source>
</evidence>
<gene>
    <name evidence="11" type="ORF">CRN52_22180</name>
</gene>
<keyword evidence="4 9" id="KW-0732">Signal</keyword>
<comment type="subcellular location">
    <subcellularLocation>
        <location evidence="1">Secreted</location>
    </subcellularLocation>
</comment>
<name>A0A2S3QV19_VIBVL</name>
<keyword evidence="6 8" id="KW-0720">Serine protease</keyword>
<dbReference type="InterPro" id="IPR043504">
    <property type="entry name" value="Peptidase_S1_PA_chymotrypsin"/>
</dbReference>
<evidence type="ECO:0000256" key="9">
    <source>
        <dbReference type="SAM" id="SignalP"/>
    </source>
</evidence>
<dbReference type="InterPro" id="IPR001314">
    <property type="entry name" value="Peptidase_S1A"/>
</dbReference>
<evidence type="ECO:0000259" key="10">
    <source>
        <dbReference type="PROSITE" id="PS50240"/>
    </source>
</evidence>
<dbReference type="Gene3D" id="2.40.10.10">
    <property type="entry name" value="Trypsin-like serine proteases"/>
    <property type="match status" value="1"/>
</dbReference>
<dbReference type="GO" id="GO:0006508">
    <property type="term" value="P:proteolysis"/>
    <property type="evidence" value="ECO:0007669"/>
    <property type="project" value="UniProtKB-KW"/>
</dbReference>
<dbReference type="InterPro" id="IPR009003">
    <property type="entry name" value="Peptidase_S1_PA"/>
</dbReference>
<dbReference type="PROSITE" id="PS00134">
    <property type="entry name" value="TRYPSIN_HIS"/>
    <property type="match status" value="1"/>
</dbReference>
<feature type="chain" id="PRO_5015460936" evidence="9">
    <location>
        <begin position="25"/>
        <end position="543"/>
    </location>
</feature>
<accession>A0A2S3QV19</accession>
<evidence type="ECO:0000256" key="3">
    <source>
        <dbReference type="ARBA" id="ARBA00022670"/>
    </source>
</evidence>
<evidence type="ECO:0000256" key="7">
    <source>
        <dbReference type="ARBA" id="ARBA00023157"/>
    </source>
</evidence>
<dbReference type="AlphaFoldDB" id="A0A2S3QV19"/>
<keyword evidence="7" id="KW-1015">Disulfide bond</keyword>
<dbReference type="PROSITE" id="PS00135">
    <property type="entry name" value="TRYPSIN_SER"/>
    <property type="match status" value="1"/>
</dbReference>
<dbReference type="InterPro" id="IPR018114">
    <property type="entry name" value="TRYPSIN_HIS"/>
</dbReference>
<evidence type="ECO:0000256" key="2">
    <source>
        <dbReference type="ARBA" id="ARBA00022525"/>
    </source>
</evidence>
<dbReference type="Pfam" id="PF00089">
    <property type="entry name" value="Trypsin"/>
    <property type="match status" value="1"/>
</dbReference>
<keyword evidence="2" id="KW-0964">Secreted</keyword>
<sequence length="543" mass="58031">MYRRKILSTVIISTLAFANSQALALDSLNSSESSVERSNRIIGGATAPAEKWPFMAAVVSKGYNGGKGQFCGASFIGSRYVLTAAHCLDATLGEDIEVIIGQQNLSAATSEQRLSVRKVYIHEEYADAALGNDIAILELSEEFEGAPVALVEASFRNSLAAGTNLTVMGWGDQDPTDNFRGATQLQQVSVELIDQQVCKNVPALGYDKITENAFCAGVVQGGKDSCQGDSGGPIVVSDNGQYKQLGIVSWGDGCAEKGKYGVYANVSYYADWIANKTKGLSYDQHVYEGIVSPGIQSATLTYRNNTESELLLSNFSTTSSAQIVHNTCEQPLAIGEECQVTTSYSLLGSGDFSYDVTMNSNQGIGQVKSTVHYQSYPLADSFISDWIMGQISNQQLSVFSQGIEWDFSAIGIMSGTLEKDQSSGIAISGIAKGQVALDMSVSSEEKFDELKIFVNGRLELSASGEQKGTVSFVLPREKNVIELVYVKDGLGSEGADRGFLNAIRYSSSLILPSAESSSSGSSSGGSLGWLSLFALLGFVRRKH</sequence>
<reference evidence="11 12" key="1">
    <citation type="journal article" date="2018" name="Front. Microbiol.">
        <title>Phylogeny of Vibrio vulnificus from the Analysis of the Core-Genome: Implications for Intra-Species Taxonomy.</title>
        <authorList>
            <person name="Roig F.J."/>
            <person name="Gonzalez-Candelas F."/>
            <person name="Sanjuan E."/>
            <person name="Fouz B."/>
            <person name="Feil E.J."/>
            <person name="Llorens C."/>
            <person name="Baker-Austin C."/>
            <person name="Oliver J.D."/>
            <person name="Danin-Poleg Y."/>
            <person name="Gibas C.J."/>
            <person name="Kashi Y."/>
            <person name="Gulig P.A."/>
            <person name="Morrison S.S."/>
            <person name="Amaro C."/>
        </authorList>
    </citation>
    <scope>NUCLEOTIDE SEQUENCE [LARGE SCALE GENOMIC DNA]</scope>
    <source>
        <strain evidence="11 12">CECT4608</strain>
    </source>
</reference>
<dbReference type="PROSITE" id="PS50240">
    <property type="entry name" value="TRYPSIN_DOM"/>
    <property type="match status" value="1"/>
</dbReference>
<dbReference type="InterPro" id="IPR050127">
    <property type="entry name" value="Serine_Proteases_S1"/>
</dbReference>
<dbReference type="GO" id="GO:0005615">
    <property type="term" value="C:extracellular space"/>
    <property type="evidence" value="ECO:0007669"/>
    <property type="project" value="TreeGrafter"/>
</dbReference>
<dbReference type="InterPro" id="IPR020008">
    <property type="entry name" value="GlyGly_CTERM"/>
</dbReference>
<dbReference type="EMBL" id="PDGH01000146">
    <property type="protein sequence ID" value="POB41708.1"/>
    <property type="molecule type" value="Genomic_DNA"/>
</dbReference>
<dbReference type="InterPro" id="IPR013783">
    <property type="entry name" value="Ig-like_fold"/>
</dbReference>
<organism evidence="11 12">
    <name type="scientific">Vibrio vulnificus</name>
    <dbReference type="NCBI Taxonomy" id="672"/>
    <lineage>
        <taxon>Bacteria</taxon>
        <taxon>Pseudomonadati</taxon>
        <taxon>Pseudomonadota</taxon>
        <taxon>Gammaproteobacteria</taxon>
        <taxon>Vibrionales</taxon>
        <taxon>Vibrionaceae</taxon>
        <taxon>Vibrio</taxon>
    </lineage>
</organism>
<keyword evidence="3 8" id="KW-0645">Protease</keyword>
<dbReference type="Gene3D" id="2.60.40.10">
    <property type="entry name" value="Immunoglobulins"/>
    <property type="match status" value="1"/>
</dbReference>
<keyword evidence="5 8" id="KW-0378">Hydrolase</keyword>
<dbReference type="InterPro" id="IPR033116">
    <property type="entry name" value="TRYPSIN_SER"/>
</dbReference>
<dbReference type="NCBIfam" id="TIGR03501">
    <property type="entry name" value="GlyGly_CTERM"/>
    <property type="match status" value="1"/>
</dbReference>
<dbReference type="GO" id="GO:0004252">
    <property type="term" value="F:serine-type endopeptidase activity"/>
    <property type="evidence" value="ECO:0007669"/>
    <property type="project" value="InterPro"/>
</dbReference>
<evidence type="ECO:0000256" key="1">
    <source>
        <dbReference type="ARBA" id="ARBA00004613"/>
    </source>
</evidence>
<evidence type="ECO:0000313" key="12">
    <source>
        <dbReference type="Proteomes" id="UP000237466"/>
    </source>
</evidence>
<evidence type="ECO:0000256" key="6">
    <source>
        <dbReference type="ARBA" id="ARBA00022825"/>
    </source>
</evidence>
<proteinExistence type="predicted"/>
<evidence type="ECO:0000256" key="8">
    <source>
        <dbReference type="RuleBase" id="RU363034"/>
    </source>
</evidence>
<feature type="signal peptide" evidence="9">
    <location>
        <begin position="1"/>
        <end position="24"/>
    </location>
</feature>
<dbReference type="CDD" id="cd00190">
    <property type="entry name" value="Tryp_SPc"/>
    <property type="match status" value="1"/>
</dbReference>
<evidence type="ECO:0000256" key="5">
    <source>
        <dbReference type="ARBA" id="ARBA00022801"/>
    </source>
</evidence>
<dbReference type="InterPro" id="IPR001254">
    <property type="entry name" value="Trypsin_dom"/>
</dbReference>
<dbReference type="FunFam" id="2.40.10.10:FF:000120">
    <property type="entry name" value="Putative serine protease"/>
    <property type="match status" value="1"/>
</dbReference>
<dbReference type="SMART" id="SM00020">
    <property type="entry name" value="Tryp_SPc"/>
    <property type="match status" value="1"/>
</dbReference>
<comment type="caution">
    <text evidence="11">The sequence shown here is derived from an EMBL/GenBank/DDBJ whole genome shotgun (WGS) entry which is preliminary data.</text>
</comment>